<dbReference type="AlphaFoldDB" id="A0AAD4UGC9"/>
<sequence>MHFLPYFQSVFAFSLSQAEIIFFTPHLTIPQQSIQLSKEFAHKLNFGNSFSIVFPKTSIQTLSRGLELLDKDRSHPQVWREISTEIQRCSAWRSQGRETKTFHMVGIPKEMLKN</sequence>
<dbReference type="EMBL" id="JAKZEL010000005">
    <property type="protein sequence ID" value="KAI4543570.1"/>
    <property type="molecule type" value="Genomic_DNA"/>
</dbReference>
<reference evidence="1" key="1">
    <citation type="submission" date="2022-03" db="EMBL/GenBank/DDBJ databases">
        <title>Genomic analyses of argali, domestic sheep and their hybrids provide insights into chromosomal evolution, heterosis and genetic basis of agronomic traits.</title>
        <authorList>
            <person name="Li M."/>
        </authorList>
    </citation>
    <scope>NUCLEOTIDE SEQUENCE</scope>
    <source>
        <strain evidence="1">CAU-MHL-2022a</strain>
        <tissue evidence="1">Skin</tissue>
    </source>
</reference>
<keyword evidence="2" id="KW-1185">Reference proteome</keyword>
<name>A0AAD4UGC9_OVIAM</name>
<proteinExistence type="predicted"/>
<evidence type="ECO:0000313" key="1">
    <source>
        <dbReference type="EMBL" id="KAI4543570.1"/>
    </source>
</evidence>
<protein>
    <submittedName>
        <fullName evidence="1">Uncharacterized protein</fullName>
    </submittedName>
</protein>
<gene>
    <name evidence="1" type="ORF">MG293_006364</name>
</gene>
<comment type="caution">
    <text evidence="1">The sequence shown here is derived from an EMBL/GenBank/DDBJ whole genome shotgun (WGS) entry which is preliminary data.</text>
</comment>
<evidence type="ECO:0000313" key="2">
    <source>
        <dbReference type="Proteomes" id="UP001214576"/>
    </source>
</evidence>
<organism evidence="1 2">
    <name type="scientific">Ovis ammon polii</name>
    <dbReference type="NCBI Taxonomy" id="230172"/>
    <lineage>
        <taxon>Eukaryota</taxon>
        <taxon>Metazoa</taxon>
        <taxon>Chordata</taxon>
        <taxon>Craniata</taxon>
        <taxon>Vertebrata</taxon>
        <taxon>Euteleostomi</taxon>
        <taxon>Mammalia</taxon>
        <taxon>Eutheria</taxon>
        <taxon>Laurasiatheria</taxon>
        <taxon>Artiodactyla</taxon>
        <taxon>Ruminantia</taxon>
        <taxon>Pecora</taxon>
        <taxon>Bovidae</taxon>
        <taxon>Caprinae</taxon>
        <taxon>Ovis</taxon>
    </lineage>
</organism>
<dbReference type="Proteomes" id="UP001214576">
    <property type="component" value="Unassembled WGS sequence"/>
</dbReference>
<accession>A0AAD4UGC9</accession>